<evidence type="ECO:0000313" key="2">
    <source>
        <dbReference type="EMBL" id="QHS85872.1"/>
    </source>
</evidence>
<feature type="region of interest" description="Disordered" evidence="1">
    <location>
        <begin position="82"/>
        <end position="155"/>
    </location>
</feature>
<organism evidence="2">
    <name type="scientific">viral metagenome</name>
    <dbReference type="NCBI Taxonomy" id="1070528"/>
    <lineage>
        <taxon>unclassified sequences</taxon>
        <taxon>metagenomes</taxon>
        <taxon>organismal metagenomes</taxon>
    </lineage>
</organism>
<dbReference type="AlphaFoldDB" id="A0A6C0B199"/>
<sequence>MAYVPPSLRKEKTVDQKKEEAMKIVQDASDKHFPVLGDSAPIVSRSTIAYGEKAKEWEQKRIETEIRERVDARMAEIREEKRKQELESSIMPNFNRKREAPKVMPLPAPEPNEKNEWTTVQKKPYRPKKKVEHVDEPQYDDKFEHLAQDQESLWG</sequence>
<proteinExistence type="predicted"/>
<protein>
    <submittedName>
        <fullName evidence="2">Uncharacterized protein</fullName>
    </submittedName>
</protein>
<accession>A0A6C0B199</accession>
<evidence type="ECO:0000256" key="1">
    <source>
        <dbReference type="SAM" id="MobiDB-lite"/>
    </source>
</evidence>
<reference evidence="2" key="1">
    <citation type="journal article" date="2020" name="Nature">
        <title>Giant virus diversity and host interactions through global metagenomics.</title>
        <authorList>
            <person name="Schulz F."/>
            <person name="Roux S."/>
            <person name="Paez-Espino D."/>
            <person name="Jungbluth S."/>
            <person name="Walsh D.A."/>
            <person name="Denef V.J."/>
            <person name="McMahon K.D."/>
            <person name="Konstantinidis K.T."/>
            <person name="Eloe-Fadrosh E.A."/>
            <person name="Kyrpides N.C."/>
            <person name="Woyke T."/>
        </authorList>
    </citation>
    <scope>NUCLEOTIDE SEQUENCE</scope>
    <source>
        <strain evidence="2">GVMAG-M-3300009185-36</strain>
    </source>
</reference>
<feature type="compositionally biased region" description="Basic and acidic residues" evidence="1">
    <location>
        <begin position="132"/>
        <end position="148"/>
    </location>
</feature>
<name>A0A6C0B199_9ZZZZ</name>
<dbReference type="EMBL" id="MN739048">
    <property type="protein sequence ID" value="QHS85872.1"/>
    <property type="molecule type" value="Genomic_DNA"/>
</dbReference>